<comment type="caution">
    <text evidence="11">The sequence shown here is derived from an EMBL/GenBank/DDBJ whole genome shotgun (WGS) entry which is preliminary data.</text>
</comment>
<gene>
    <name evidence="11" type="ORF">OB236_13775</name>
</gene>
<proteinExistence type="predicted"/>
<dbReference type="GO" id="GO:0016301">
    <property type="term" value="F:kinase activity"/>
    <property type="evidence" value="ECO:0007669"/>
    <property type="project" value="UniProtKB-KW"/>
</dbReference>
<keyword evidence="12" id="KW-1185">Reference proteome</keyword>
<keyword evidence="6 11" id="KW-0418">Kinase</keyword>
<dbReference type="Pfam" id="PF06580">
    <property type="entry name" value="His_kinase"/>
    <property type="match status" value="1"/>
</dbReference>
<reference evidence="11 12" key="1">
    <citation type="submission" date="2022-09" db="EMBL/GenBank/DDBJ databases">
        <authorList>
            <person name="Han X.L."/>
            <person name="Wang Q."/>
            <person name="Lu T."/>
        </authorList>
    </citation>
    <scope>NUCLEOTIDE SEQUENCE [LARGE SCALE GENOMIC DNA]</scope>
    <source>
        <strain evidence="11 12">WQ 127069</strain>
    </source>
</reference>
<dbReference type="SMART" id="SM00387">
    <property type="entry name" value="HATPase_c"/>
    <property type="match status" value="1"/>
</dbReference>
<dbReference type="SMART" id="SM00304">
    <property type="entry name" value="HAMP"/>
    <property type="match status" value="1"/>
</dbReference>
<dbReference type="RefSeq" id="WP_262684493.1">
    <property type="nucleotide sequence ID" value="NZ_JAOQIO010000038.1"/>
</dbReference>
<dbReference type="Pfam" id="PF02518">
    <property type="entry name" value="HATPase_c"/>
    <property type="match status" value="1"/>
</dbReference>
<evidence type="ECO:0000256" key="9">
    <source>
        <dbReference type="SAM" id="Phobius"/>
    </source>
</evidence>
<evidence type="ECO:0000256" key="6">
    <source>
        <dbReference type="ARBA" id="ARBA00022777"/>
    </source>
</evidence>
<sequence>MKVVAFINKSIQRKMFFYLILATVFPTAAIGICSYLISIDILKTKVSESVTESLGFIKNGIENEMKQVEQISSYMYINNDIRKILAKDFVENTPESYYAMVKASEAFSLYSIHSRNFSYISSIQVLGENGVNLLYGEETGNFYRKNLKEMKTNAWYDEAEQLNGKIYWVGKDDNYNDPSKVAGKKQLISMARTIKDMNMVDNVGMIYISFDNSMFQEMLRNSSIQKGGKILVIDNHDEVVYTSEDFDLDRGKRSLSQIKGQQKQQGYLLDSDTADKQLTAYYYISRYGWWVMETLPYNELIKDNKLIFKVTITVFLVCLLVSGLIWYLLAYKFVKPIKDLIVTMRSIKEGQLVAKAKIQSDDEIGVLSNSFNYMIDRIHILFMKVLEEQEMKKNAEYKALQAQINPHFLFNTLNSIRWMAIIQKADNIKDTIDTLGRLLENSTNSVEPFICIEDEIQNVKDYLSIQKMRYKDKFDVVFEIEPQLLQCLCIKFMLQPLVENAIFHGIEPKPGFGTIQITARLVGNDVHMIVRDDGMGMDEQRIEEILNDKEQTKQGLNGIGIQNVNERMKMTYGEAYGITIRSRLQEFTEIELLLPVQYTAKEDLWEHA</sequence>
<evidence type="ECO:0000256" key="4">
    <source>
        <dbReference type="ARBA" id="ARBA00022679"/>
    </source>
</evidence>
<evidence type="ECO:0000256" key="2">
    <source>
        <dbReference type="ARBA" id="ARBA00022475"/>
    </source>
</evidence>
<protein>
    <submittedName>
        <fullName evidence="11">Sensor histidine kinase</fullName>
    </submittedName>
</protein>
<dbReference type="InterPro" id="IPR003660">
    <property type="entry name" value="HAMP_dom"/>
</dbReference>
<evidence type="ECO:0000256" key="7">
    <source>
        <dbReference type="ARBA" id="ARBA00022989"/>
    </source>
</evidence>
<dbReference type="InterPro" id="IPR036890">
    <property type="entry name" value="HATPase_C_sf"/>
</dbReference>
<keyword evidence="2" id="KW-1003">Cell membrane</keyword>
<evidence type="ECO:0000259" key="10">
    <source>
        <dbReference type="PROSITE" id="PS50885"/>
    </source>
</evidence>
<keyword evidence="3" id="KW-0597">Phosphoprotein</keyword>
<feature type="domain" description="HAMP" evidence="10">
    <location>
        <begin position="331"/>
        <end position="383"/>
    </location>
</feature>
<keyword evidence="5 9" id="KW-0812">Transmembrane</keyword>
<keyword evidence="7 9" id="KW-1133">Transmembrane helix</keyword>
<dbReference type="CDD" id="cd06225">
    <property type="entry name" value="HAMP"/>
    <property type="match status" value="1"/>
</dbReference>
<evidence type="ECO:0000256" key="3">
    <source>
        <dbReference type="ARBA" id="ARBA00022553"/>
    </source>
</evidence>
<evidence type="ECO:0000313" key="12">
    <source>
        <dbReference type="Proteomes" id="UP001652445"/>
    </source>
</evidence>
<dbReference type="PROSITE" id="PS50885">
    <property type="entry name" value="HAMP"/>
    <property type="match status" value="1"/>
</dbReference>
<evidence type="ECO:0000256" key="5">
    <source>
        <dbReference type="ARBA" id="ARBA00022692"/>
    </source>
</evidence>
<dbReference type="PANTHER" id="PTHR34220:SF7">
    <property type="entry name" value="SENSOR HISTIDINE KINASE YPDA"/>
    <property type="match status" value="1"/>
</dbReference>
<evidence type="ECO:0000313" key="11">
    <source>
        <dbReference type="EMBL" id="MCU6793187.1"/>
    </source>
</evidence>
<dbReference type="Pfam" id="PF00672">
    <property type="entry name" value="HAMP"/>
    <property type="match status" value="1"/>
</dbReference>
<comment type="subcellular location">
    <subcellularLocation>
        <location evidence="1">Cell membrane</location>
        <topology evidence="1">Multi-pass membrane protein</topology>
    </subcellularLocation>
</comment>
<dbReference type="Pfam" id="PF02743">
    <property type="entry name" value="dCache_1"/>
    <property type="match status" value="1"/>
</dbReference>
<dbReference type="Gene3D" id="3.30.450.20">
    <property type="entry name" value="PAS domain"/>
    <property type="match status" value="1"/>
</dbReference>
<dbReference type="Gene3D" id="6.10.340.10">
    <property type="match status" value="1"/>
</dbReference>
<dbReference type="SUPFAM" id="SSF55874">
    <property type="entry name" value="ATPase domain of HSP90 chaperone/DNA topoisomerase II/histidine kinase"/>
    <property type="match status" value="1"/>
</dbReference>
<feature type="transmembrane region" description="Helical" evidence="9">
    <location>
        <begin position="306"/>
        <end position="329"/>
    </location>
</feature>
<dbReference type="Gene3D" id="3.30.565.10">
    <property type="entry name" value="Histidine kinase-like ATPase, C-terminal domain"/>
    <property type="match status" value="1"/>
</dbReference>
<keyword evidence="4" id="KW-0808">Transferase</keyword>
<organism evidence="11 12">
    <name type="scientific">Paenibacillus baimaensis</name>
    <dbReference type="NCBI Taxonomy" id="2982185"/>
    <lineage>
        <taxon>Bacteria</taxon>
        <taxon>Bacillati</taxon>
        <taxon>Bacillota</taxon>
        <taxon>Bacilli</taxon>
        <taxon>Bacillales</taxon>
        <taxon>Paenibacillaceae</taxon>
        <taxon>Paenibacillus</taxon>
    </lineage>
</organism>
<feature type="transmembrane region" description="Helical" evidence="9">
    <location>
        <begin position="16"/>
        <end position="37"/>
    </location>
</feature>
<dbReference type="PANTHER" id="PTHR34220">
    <property type="entry name" value="SENSOR HISTIDINE KINASE YPDA"/>
    <property type="match status" value="1"/>
</dbReference>
<accession>A0ABT2UEW3</accession>
<keyword evidence="8 9" id="KW-0472">Membrane</keyword>
<dbReference type="EMBL" id="JAOQIO010000038">
    <property type="protein sequence ID" value="MCU6793187.1"/>
    <property type="molecule type" value="Genomic_DNA"/>
</dbReference>
<dbReference type="InterPro" id="IPR033479">
    <property type="entry name" value="dCache_1"/>
</dbReference>
<dbReference type="SUPFAM" id="SSF158472">
    <property type="entry name" value="HAMP domain-like"/>
    <property type="match status" value="1"/>
</dbReference>
<name>A0ABT2UEW3_9BACL</name>
<dbReference type="Proteomes" id="UP001652445">
    <property type="component" value="Unassembled WGS sequence"/>
</dbReference>
<dbReference type="InterPro" id="IPR010559">
    <property type="entry name" value="Sig_transdc_His_kin_internal"/>
</dbReference>
<evidence type="ECO:0000256" key="8">
    <source>
        <dbReference type="ARBA" id="ARBA00023136"/>
    </source>
</evidence>
<evidence type="ECO:0000256" key="1">
    <source>
        <dbReference type="ARBA" id="ARBA00004651"/>
    </source>
</evidence>
<dbReference type="InterPro" id="IPR003594">
    <property type="entry name" value="HATPase_dom"/>
</dbReference>
<dbReference type="InterPro" id="IPR050640">
    <property type="entry name" value="Bact_2-comp_sensor_kinase"/>
</dbReference>